<comment type="caution">
    <text evidence="10">The sequence shown here is derived from an EMBL/GenBank/DDBJ whole genome shotgun (WGS) entry which is preliminary data.</text>
</comment>
<dbReference type="InterPro" id="IPR050750">
    <property type="entry name" value="C5-MTase"/>
</dbReference>
<dbReference type="InterPro" id="IPR031303">
    <property type="entry name" value="C5_meth_CS"/>
</dbReference>
<comment type="similarity">
    <text evidence="6 7">Belongs to the class I-like SAM-binding methyltransferase superfamily. C5-methyltransferase family.</text>
</comment>
<dbReference type="GO" id="GO:0003886">
    <property type="term" value="F:DNA (cytosine-5-)-methyltransferase activity"/>
    <property type="evidence" value="ECO:0007669"/>
    <property type="project" value="UniProtKB-EC"/>
</dbReference>
<dbReference type="CDD" id="cd00093">
    <property type="entry name" value="HTH_XRE"/>
    <property type="match status" value="1"/>
</dbReference>
<organism evidence="10 11">
    <name type="scientific">Duganella fentianensis</name>
    <dbReference type="NCBI Taxonomy" id="2692177"/>
    <lineage>
        <taxon>Bacteria</taxon>
        <taxon>Pseudomonadati</taxon>
        <taxon>Pseudomonadota</taxon>
        <taxon>Betaproteobacteria</taxon>
        <taxon>Burkholderiales</taxon>
        <taxon>Oxalobacteraceae</taxon>
        <taxon>Telluria group</taxon>
        <taxon>Duganella</taxon>
    </lineage>
</organism>
<dbReference type="GO" id="GO:0009307">
    <property type="term" value="P:DNA restriction-modification system"/>
    <property type="evidence" value="ECO:0007669"/>
    <property type="project" value="UniProtKB-KW"/>
</dbReference>
<accession>A0A845I3R4</accession>
<dbReference type="GO" id="GO:0003677">
    <property type="term" value="F:DNA binding"/>
    <property type="evidence" value="ECO:0007669"/>
    <property type="project" value="InterPro"/>
</dbReference>
<dbReference type="EMBL" id="WWCL01000002">
    <property type="protein sequence ID" value="MYN45916.1"/>
    <property type="molecule type" value="Genomic_DNA"/>
</dbReference>
<dbReference type="PROSITE" id="PS00094">
    <property type="entry name" value="C5_MTASE_1"/>
    <property type="match status" value="1"/>
</dbReference>
<dbReference type="Gene3D" id="3.90.120.30">
    <property type="match status" value="1"/>
</dbReference>
<keyword evidence="3 6" id="KW-0949">S-adenosyl-L-methionine</keyword>
<feature type="domain" description="HTH cro/C1-type" evidence="9">
    <location>
        <begin position="9"/>
        <end position="55"/>
    </location>
</feature>
<dbReference type="Proteomes" id="UP000444316">
    <property type="component" value="Unassembled WGS sequence"/>
</dbReference>
<evidence type="ECO:0000256" key="7">
    <source>
        <dbReference type="RuleBase" id="RU000416"/>
    </source>
</evidence>
<reference evidence="10" key="1">
    <citation type="submission" date="2019-12" db="EMBL/GenBank/DDBJ databases">
        <title>Novel species isolated from a subtropical stream in China.</title>
        <authorList>
            <person name="Lu H."/>
        </authorList>
    </citation>
    <scope>NUCLEOTIDE SEQUENCE [LARGE SCALE GENOMIC DNA]</scope>
    <source>
        <strain evidence="10">FT93W</strain>
    </source>
</reference>
<dbReference type="InterPro" id="IPR001387">
    <property type="entry name" value="Cro/C1-type_HTH"/>
</dbReference>
<dbReference type="PANTHER" id="PTHR46098">
    <property type="entry name" value="TRNA (CYTOSINE(38)-C(5))-METHYLTRANSFERASE"/>
    <property type="match status" value="1"/>
</dbReference>
<feature type="active site" evidence="6">
    <location>
        <position position="142"/>
    </location>
</feature>
<dbReference type="NCBIfam" id="TIGR00675">
    <property type="entry name" value="dcm"/>
    <property type="match status" value="2"/>
</dbReference>
<dbReference type="PRINTS" id="PR00105">
    <property type="entry name" value="C5METTRFRASE"/>
</dbReference>
<evidence type="ECO:0000256" key="2">
    <source>
        <dbReference type="ARBA" id="ARBA00022679"/>
    </source>
</evidence>
<evidence type="ECO:0000256" key="8">
    <source>
        <dbReference type="RuleBase" id="RU000417"/>
    </source>
</evidence>
<dbReference type="Gene3D" id="3.40.50.150">
    <property type="entry name" value="Vaccinia Virus protein VP39"/>
    <property type="match status" value="1"/>
</dbReference>
<evidence type="ECO:0000256" key="4">
    <source>
        <dbReference type="ARBA" id="ARBA00022747"/>
    </source>
</evidence>
<dbReference type="InterPro" id="IPR029063">
    <property type="entry name" value="SAM-dependent_MTases_sf"/>
</dbReference>
<evidence type="ECO:0000313" key="11">
    <source>
        <dbReference type="Proteomes" id="UP000444316"/>
    </source>
</evidence>
<dbReference type="GO" id="GO:0032259">
    <property type="term" value="P:methylation"/>
    <property type="evidence" value="ECO:0007669"/>
    <property type="project" value="UniProtKB-KW"/>
</dbReference>
<evidence type="ECO:0000256" key="6">
    <source>
        <dbReference type="PROSITE-ProRule" id="PRU01016"/>
    </source>
</evidence>
<evidence type="ECO:0000256" key="3">
    <source>
        <dbReference type="ARBA" id="ARBA00022691"/>
    </source>
</evidence>
<name>A0A845I3R4_9BURK</name>
<dbReference type="AlphaFoldDB" id="A0A845I3R4"/>
<keyword evidence="11" id="KW-1185">Reference proteome</keyword>
<keyword evidence="2 6" id="KW-0808">Transferase</keyword>
<protein>
    <recommendedName>
        <fullName evidence="8">Cytosine-specific methyltransferase</fullName>
        <ecNumber evidence="8">2.1.1.37</ecNumber>
    </recommendedName>
</protein>
<dbReference type="InterPro" id="IPR018117">
    <property type="entry name" value="C5_DNA_meth_AS"/>
</dbReference>
<dbReference type="EC" id="2.1.1.37" evidence="8"/>
<dbReference type="Gene3D" id="1.10.260.40">
    <property type="entry name" value="lambda repressor-like DNA-binding domains"/>
    <property type="match status" value="1"/>
</dbReference>
<dbReference type="InterPro" id="IPR010982">
    <property type="entry name" value="Lambda_DNA-bd_dom_sf"/>
</dbReference>
<dbReference type="PROSITE" id="PS50943">
    <property type="entry name" value="HTH_CROC1"/>
    <property type="match status" value="1"/>
</dbReference>
<dbReference type="CDD" id="cd00315">
    <property type="entry name" value="Cyt_C5_DNA_methylase"/>
    <property type="match status" value="1"/>
</dbReference>
<dbReference type="Pfam" id="PF00145">
    <property type="entry name" value="DNA_methylase"/>
    <property type="match status" value="2"/>
</dbReference>
<dbReference type="SUPFAM" id="SSF53335">
    <property type="entry name" value="S-adenosyl-L-methionine-dependent methyltransferases"/>
    <property type="match status" value="1"/>
</dbReference>
<keyword evidence="4" id="KW-0680">Restriction system</keyword>
<evidence type="ECO:0000256" key="1">
    <source>
        <dbReference type="ARBA" id="ARBA00022603"/>
    </source>
</evidence>
<proteinExistence type="inferred from homology"/>
<dbReference type="InterPro" id="IPR001525">
    <property type="entry name" value="C5_MeTfrase"/>
</dbReference>
<dbReference type="SUPFAM" id="SSF47413">
    <property type="entry name" value="lambda repressor-like DNA-binding domains"/>
    <property type="match status" value="1"/>
</dbReference>
<evidence type="ECO:0000256" key="5">
    <source>
        <dbReference type="ARBA" id="ARBA00047422"/>
    </source>
</evidence>
<evidence type="ECO:0000313" key="10">
    <source>
        <dbReference type="EMBL" id="MYN45916.1"/>
    </source>
</evidence>
<gene>
    <name evidence="10" type="primary">dcm</name>
    <name evidence="10" type="ORF">GTP23_12745</name>
</gene>
<evidence type="ECO:0000259" key="9">
    <source>
        <dbReference type="PROSITE" id="PS50943"/>
    </source>
</evidence>
<sequence length="418" mass="47449">MNLSKADYIRSKRERMGLTQQQFATLLLLKENGERTVGGWERGEHQPSPRKWEDIQALPEGAPYRAVENDPEFRFIDLFAGIGGIRIPFQELRGKCVFTSEWDKFAKKTYAANFGEMPEGDITKISAQSIPAHDVLLGGFPCQAFSQAGLKKGFLDTRGTMFFEIQKILAHHRPKAFLLENVKQLRGHNGGRTLAQILEILEGKHENEIPDEVPLSAEAREALGNRLNYQVFTRVLRARDFGRPQNRERVFIVGFDRDYYGAGTDFSTIFSWPEPTGVPTRLGDILENSAQLAPHYTISDKLWNGHERRKREHTEKGNGFGYSLFTKESPYTSTLSARYYKDGSEILICQKELGKNPRKLTPRECARLQGFDEKFIVDAVSESQAYKQFGNSVTVPVIRAIAEELRAAMVAGERARQR</sequence>
<keyword evidence="1 6" id="KW-0489">Methyltransferase</keyword>
<dbReference type="PROSITE" id="PS51679">
    <property type="entry name" value="SAM_MT_C5"/>
    <property type="match status" value="1"/>
</dbReference>
<comment type="catalytic activity">
    <reaction evidence="5 8">
        <text>a 2'-deoxycytidine in DNA + S-adenosyl-L-methionine = a 5-methyl-2'-deoxycytidine in DNA + S-adenosyl-L-homocysteine + H(+)</text>
        <dbReference type="Rhea" id="RHEA:13681"/>
        <dbReference type="Rhea" id="RHEA-COMP:11369"/>
        <dbReference type="Rhea" id="RHEA-COMP:11370"/>
        <dbReference type="ChEBI" id="CHEBI:15378"/>
        <dbReference type="ChEBI" id="CHEBI:57856"/>
        <dbReference type="ChEBI" id="CHEBI:59789"/>
        <dbReference type="ChEBI" id="CHEBI:85452"/>
        <dbReference type="ChEBI" id="CHEBI:85454"/>
        <dbReference type="EC" id="2.1.1.37"/>
    </reaction>
</comment>
<dbReference type="PANTHER" id="PTHR46098:SF1">
    <property type="entry name" value="TRNA (CYTOSINE(38)-C(5))-METHYLTRANSFERASE"/>
    <property type="match status" value="1"/>
</dbReference>
<dbReference type="PROSITE" id="PS00095">
    <property type="entry name" value="C5_MTASE_2"/>
    <property type="match status" value="1"/>
</dbReference>